<gene>
    <name evidence="2" type="ORF">AE618_17095</name>
</gene>
<dbReference type="SUPFAM" id="SSF53335">
    <property type="entry name" value="S-adenosyl-L-methionine-dependent methyltransferases"/>
    <property type="match status" value="1"/>
</dbReference>
<evidence type="ECO:0000256" key="1">
    <source>
        <dbReference type="SAM" id="MobiDB-lite"/>
    </source>
</evidence>
<keyword evidence="3" id="KW-1185">Reference proteome</keyword>
<dbReference type="AlphaFoldDB" id="A0A0N1FGD7"/>
<dbReference type="EMBL" id="LGSZ01000048">
    <property type="protein sequence ID" value="KPH79593.1"/>
    <property type="molecule type" value="Genomic_DNA"/>
</dbReference>
<sequence>MQEPAIVAGSGESLTPENSVDLEPAPSQEAPAPEPAYRAEDFDIYHQYPPHIFYTDRGKDALFRDAVVAYSNVPVADEASGLHTDPNRVVNFFQAVQSTSSLEEADYLELGSHRGFSLRVIHKFMDPSRTLYALDTFEGFDERDISVERSIYETEWTAGSFAPTSVESVASYVGDGAWPANLKLVRGWFPDAFADLASHRWRFVHIDFDLYQPIKTALETVWPNMVAGGVVMVHDYGCYGFPAARMAVDEFCAAEGVYPVELNDRWSTAILRKPARRL</sequence>
<dbReference type="InterPro" id="IPR029063">
    <property type="entry name" value="SAM-dependent_MTases_sf"/>
</dbReference>
<reference evidence="2 3" key="1">
    <citation type="submission" date="2015-07" db="EMBL/GenBank/DDBJ databases">
        <title>Whole genome sequencing of Bosea vaviloviae isolated from cave pool.</title>
        <authorList>
            <person name="Tan N.E.H."/>
            <person name="Lee Y.P."/>
            <person name="Gan H.M."/>
            <person name="Barton H."/>
            <person name="Savka M.A."/>
        </authorList>
    </citation>
    <scope>NUCLEOTIDE SEQUENCE [LARGE SCALE GENOMIC DNA]</scope>
    <source>
        <strain evidence="2 3">SD260</strain>
    </source>
</reference>
<dbReference type="PANTHER" id="PTHR40036">
    <property type="entry name" value="MACROCIN O-METHYLTRANSFERASE"/>
    <property type="match status" value="1"/>
</dbReference>
<dbReference type="Pfam" id="PF05711">
    <property type="entry name" value="TylF"/>
    <property type="match status" value="1"/>
</dbReference>
<evidence type="ECO:0000313" key="2">
    <source>
        <dbReference type="EMBL" id="KPH79593.1"/>
    </source>
</evidence>
<evidence type="ECO:0008006" key="4">
    <source>
        <dbReference type="Google" id="ProtNLM"/>
    </source>
</evidence>
<dbReference type="PANTHER" id="PTHR40036:SF1">
    <property type="entry name" value="MACROCIN O-METHYLTRANSFERASE"/>
    <property type="match status" value="1"/>
</dbReference>
<protein>
    <recommendedName>
        <fullName evidence="4">Methyltransferase</fullName>
    </recommendedName>
</protein>
<dbReference type="InterPro" id="IPR008884">
    <property type="entry name" value="TylF_MeTrfase"/>
</dbReference>
<evidence type="ECO:0000313" key="3">
    <source>
        <dbReference type="Proteomes" id="UP000037822"/>
    </source>
</evidence>
<dbReference type="Gene3D" id="3.40.50.150">
    <property type="entry name" value="Vaccinia Virus protein VP39"/>
    <property type="match status" value="1"/>
</dbReference>
<feature type="region of interest" description="Disordered" evidence="1">
    <location>
        <begin position="1"/>
        <end position="34"/>
    </location>
</feature>
<name>A0A0N1FGD7_9HYPH</name>
<proteinExistence type="predicted"/>
<organism evidence="2 3">
    <name type="scientific">Bosea vaviloviae</name>
    <dbReference type="NCBI Taxonomy" id="1526658"/>
    <lineage>
        <taxon>Bacteria</taxon>
        <taxon>Pseudomonadati</taxon>
        <taxon>Pseudomonadota</taxon>
        <taxon>Alphaproteobacteria</taxon>
        <taxon>Hyphomicrobiales</taxon>
        <taxon>Boseaceae</taxon>
        <taxon>Bosea</taxon>
    </lineage>
</organism>
<accession>A0A0N1FGD7</accession>
<dbReference type="PATRIC" id="fig|1526658.3.peg.168"/>
<comment type="caution">
    <text evidence="2">The sequence shown here is derived from an EMBL/GenBank/DDBJ whole genome shotgun (WGS) entry which is preliminary data.</text>
</comment>
<dbReference type="Proteomes" id="UP000037822">
    <property type="component" value="Unassembled WGS sequence"/>
</dbReference>